<dbReference type="EMBL" id="VHLG01000018">
    <property type="protein sequence ID" value="TPW27348.1"/>
    <property type="molecule type" value="Genomic_DNA"/>
</dbReference>
<organism evidence="7 8">
    <name type="scientific">Martelella alba</name>
    <dbReference type="NCBI Taxonomy" id="2590451"/>
    <lineage>
        <taxon>Bacteria</taxon>
        <taxon>Pseudomonadati</taxon>
        <taxon>Pseudomonadota</taxon>
        <taxon>Alphaproteobacteria</taxon>
        <taxon>Hyphomicrobiales</taxon>
        <taxon>Aurantimonadaceae</taxon>
        <taxon>Martelella</taxon>
    </lineage>
</organism>
<dbReference type="OrthoDB" id="9808022at2"/>
<dbReference type="SUPFAM" id="SSF102114">
    <property type="entry name" value="Radical SAM enzymes"/>
    <property type="match status" value="1"/>
</dbReference>
<evidence type="ECO:0000256" key="3">
    <source>
        <dbReference type="ARBA" id="ARBA00022723"/>
    </source>
</evidence>
<evidence type="ECO:0000313" key="7">
    <source>
        <dbReference type="EMBL" id="TPW27348.1"/>
    </source>
</evidence>
<comment type="cofactor">
    <cofactor evidence="1">
        <name>[4Fe-4S] cluster</name>
        <dbReference type="ChEBI" id="CHEBI:49883"/>
    </cofactor>
</comment>
<feature type="domain" description="Radical SAM core" evidence="6">
    <location>
        <begin position="37"/>
        <end position="276"/>
    </location>
</feature>
<dbReference type="PROSITE" id="PS51918">
    <property type="entry name" value="RADICAL_SAM"/>
    <property type="match status" value="1"/>
</dbReference>
<dbReference type="GO" id="GO:0006779">
    <property type="term" value="P:porphyrin-containing compound biosynthetic process"/>
    <property type="evidence" value="ECO:0007669"/>
    <property type="project" value="TreeGrafter"/>
</dbReference>
<dbReference type="GO" id="GO:0005737">
    <property type="term" value="C:cytoplasm"/>
    <property type="evidence" value="ECO:0007669"/>
    <property type="project" value="TreeGrafter"/>
</dbReference>
<comment type="caution">
    <text evidence="7">The sequence shown here is derived from an EMBL/GenBank/DDBJ whole genome shotgun (WGS) entry which is preliminary data.</text>
</comment>
<dbReference type="GO" id="GO:0051539">
    <property type="term" value="F:4 iron, 4 sulfur cluster binding"/>
    <property type="evidence" value="ECO:0007669"/>
    <property type="project" value="TreeGrafter"/>
</dbReference>
<reference evidence="7 8" key="1">
    <citation type="submission" date="2019-06" db="EMBL/GenBank/DDBJ databases">
        <authorList>
            <person name="Li M."/>
        </authorList>
    </citation>
    <scope>NUCLEOTIDE SEQUENCE [LARGE SCALE GENOMIC DNA]</scope>
    <source>
        <strain evidence="7 8">BGMRC2036</strain>
    </source>
</reference>
<keyword evidence="8" id="KW-1185">Reference proteome</keyword>
<dbReference type="InterPro" id="IPR058240">
    <property type="entry name" value="rSAM_sf"/>
</dbReference>
<evidence type="ECO:0000259" key="6">
    <source>
        <dbReference type="PROSITE" id="PS51918"/>
    </source>
</evidence>
<dbReference type="SFLD" id="SFLDG01065">
    <property type="entry name" value="anaerobic_coproporphyrinogen-I"/>
    <property type="match status" value="1"/>
</dbReference>
<dbReference type="Proteomes" id="UP000318801">
    <property type="component" value="Unassembled WGS sequence"/>
</dbReference>
<keyword evidence="3" id="KW-0479">Metal-binding</keyword>
<keyword evidence="5" id="KW-0411">Iron-sulfur</keyword>
<dbReference type="GO" id="GO:0046872">
    <property type="term" value="F:metal ion binding"/>
    <property type="evidence" value="ECO:0007669"/>
    <property type="project" value="UniProtKB-KW"/>
</dbReference>
<protein>
    <submittedName>
        <fullName evidence="7">Coproporphyrinogen III oxidase family protein</fullName>
    </submittedName>
</protein>
<dbReference type="InterPro" id="IPR006638">
    <property type="entry name" value="Elp3/MiaA/NifB-like_rSAM"/>
</dbReference>
<dbReference type="PANTHER" id="PTHR13932">
    <property type="entry name" value="COPROPORPHYRINIGEN III OXIDASE"/>
    <property type="match status" value="1"/>
</dbReference>
<dbReference type="InterPro" id="IPR010723">
    <property type="entry name" value="HemN_C"/>
</dbReference>
<dbReference type="InterPro" id="IPR007197">
    <property type="entry name" value="rSAM"/>
</dbReference>
<dbReference type="RefSeq" id="WP_141150884.1">
    <property type="nucleotide sequence ID" value="NZ_VHLG01000018.1"/>
</dbReference>
<evidence type="ECO:0000256" key="1">
    <source>
        <dbReference type="ARBA" id="ARBA00001966"/>
    </source>
</evidence>
<keyword evidence="4" id="KW-0408">Iron</keyword>
<dbReference type="SMART" id="SM00729">
    <property type="entry name" value="Elp3"/>
    <property type="match status" value="1"/>
</dbReference>
<dbReference type="SFLD" id="SFLDS00029">
    <property type="entry name" value="Radical_SAM"/>
    <property type="match status" value="1"/>
</dbReference>
<proteinExistence type="predicted"/>
<dbReference type="Pfam" id="PF06969">
    <property type="entry name" value="HemN_C"/>
    <property type="match status" value="1"/>
</dbReference>
<dbReference type="SFLD" id="SFLDG01082">
    <property type="entry name" value="B12-binding_domain_containing"/>
    <property type="match status" value="1"/>
</dbReference>
<dbReference type="PANTHER" id="PTHR13932:SF5">
    <property type="entry name" value="RADICAL S-ADENOSYL METHIONINE DOMAIN-CONTAINING PROTEIN 1, MITOCHONDRIAL"/>
    <property type="match status" value="1"/>
</dbReference>
<dbReference type="CDD" id="cd01335">
    <property type="entry name" value="Radical_SAM"/>
    <property type="match status" value="1"/>
</dbReference>
<evidence type="ECO:0000256" key="5">
    <source>
        <dbReference type="ARBA" id="ARBA00023014"/>
    </source>
</evidence>
<evidence type="ECO:0000313" key="8">
    <source>
        <dbReference type="Proteomes" id="UP000318801"/>
    </source>
</evidence>
<dbReference type="Pfam" id="PF04055">
    <property type="entry name" value="Radical_SAM"/>
    <property type="match status" value="1"/>
</dbReference>
<gene>
    <name evidence="7" type="ORF">FJU08_20285</name>
</gene>
<dbReference type="GO" id="GO:0003824">
    <property type="term" value="F:catalytic activity"/>
    <property type="evidence" value="ECO:0007669"/>
    <property type="project" value="InterPro"/>
</dbReference>
<evidence type="ECO:0000256" key="4">
    <source>
        <dbReference type="ARBA" id="ARBA00023004"/>
    </source>
</evidence>
<sequence>MSGISFKHREPIGSSTFPMPGDAVDIQEIDRRLASPAGRFNDATIYLHIPFCDQICSFCGFNKAVSNETTKERYVNALIREIALQAQSAYVQSLRFGAVYLGGGTPNALSAGQLGRILEALHNHLHFDDGIEITCEGIIQNFTRERIDVLKAHGVNRVSAGIQTFDRAIREAHLHMRDGREELLEGIATLRNNFSNFNLDFIYNLPNQTDAIWEEDVHQALTSGATHLTLYPLVLLEKTIFYSDYVKNGKYASPEETREIAMYRAALNQIADSPFRNRYSVRDFALPGRDCRYIRMNAESNHILALGAGAHGYLAGFTYRIIRSTQHYMEHVEQNGTIPFDAMRLASTDEQMRRYAVMGLRMRNLDLAPFEARFGRAFFDVFAREIEDLSEGGYLIAGDGRLNFTEKGDVWANNVRTHFEGKASTSVGYTDTTSIGQDGKTHYSAISRIKASGDVEANA</sequence>
<name>A0A506U1G7_9HYPH</name>
<dbReference type="AlphaFoldDB" id="A0A506U1G7"/>
<dbReference type="InterPro" id="IPR013785">
    <property type="entry name" value="Aldolase_TIM"/>
</dbReference>
<dbReference type="Gene3D" id="3.20.20.70">
    <property type="entry name" value="Aldolase class I"/>
    <property type="match status" value="1"/>
</dbReference>
<accession>A0A506U1G7</accession>
<evidence type="ECO:0000256" key="2">
    <source>
        <dbReference type="ARBA" id="ARBA00022691"/>
    </source>
</evidence>
<dbReference type="InterPro" id="IPR034505">
    <property type="entry name" value="Coproporphyrinogen-III_oxidase"/>
</dbReference>
<keyword evidence="2" id="KW-0949">S-adenosyl-L-methionine</keyword>